<keyword evidence="1" id="KW-1133">Transmembrane helix</keyword>
<evidence type="ECO:0000313" key="2">
    <source>
        <dbReference type="EMBL" id="MBO2444047.1"/>
    </source>
</evidence>
<dbReference type="EMBL" id="JAGEOK010000040">
    <property type="protein sequence ID" value="MBO2444047.1"/>
    <property type="molecule type" value="Genomic_DNA"/>
</dbReference>
<reference evidence="2 3" key="1">
    <citation type="submission" date="2021-03" db="EMBL/GenBank/DDBJ databases">
        <authorList>
            <person name="Kanchanasin P."/>
            <person name="Saeng-In P."/>
            <person name="Phongsopitanun W."/>
            <person name="Yuki M."/>
            <person name="Kudo T."/>
            <person name="Ohkuma M."/>
            <person name="Tanasupawat S."/>
        </authorList>
    </citation>
    <scope>NUCLEOTIDE SEQUENCE [LARGE SCALE GENOMIC DNA]</scope>
    <source>
        <strain evidence="2 3">L46</strain>
    </source>
</reference>
<keyword evidence="3" id="KW-1185">Reference proteome</keyword>
<dbReference type="RefSeq" id="WP_208272350.1">
    <property type="nucleotide sequence ID" value="NZ_BAAAGM010000020.1"/>
</dbReference>
<protein>
    <submittedName>
        <fullName evidence="2">Uncharacterized protein</fullName>
    </submittedName>
</protein>
<evidence type="ECO:0000313" key="3">
    <source>
        <dbReference type="Proteomes" id="UP000666915"/>
    </source>
</evidence>
<sequence>MGVFLLAYGLSWYDGIGALVLVASAIVGFGSGIALMVSMTRSSRDPF</sequence>
<proteinExistence type="predicted"/>
<evidence type="ECO:0000256" key="1">
    <source>
        <dbReference type="SAM" id="Phobius"/>
    </source>
</evidence>
<comment type="caution">
    <text evidence="2">The sequence shown here is derived from an EMBL/GenBank/DDBJ whole genome shotgun (WGS) entry which is preliminary data.</text>
</comment>
<name>A0ABS3RDB7_9ACTN</name>
<keyword evidence="1" id="KW-0472">Membrane</keyword>
<accession>A0ABS3RDB7</accession>
<dbReference type="Proteomes" id="UP000666915">
    <property type="component" value="Unassembled WGS sequence"/>
</dbReference>
<feature type="transmembrane region" description="Helical" evidence="1">
    <location>
        <begin position="12"/>
        <end position="37"/>
    </location>
</feature>
<organism evidence="2 3">
    <name type="scientific">Actinomadura nitritigenes</name>
    <dbReference type="NCBI Taxonomy" id="134602"/>
    <lineage>
        <taxon>Bacteria</taxon>
        <taxon>Bacillati</taxon>
        <taxon>Actinomycetota</taxon>
        <taxon>Actinomycetes</taxon>
        <taxon>Streptosporangiales</taxon>
        <taxon>Thermomonosporaceae</taxon>
        <taxon>Actinomadura</taxon>
    </lineage>
</organism>
<keyword evidence="1" id="KW-0812">Transmembrane</keyword>
<gene>
    <name evidence="2" type="ORF">J4557_41665</name>
</gene>